<feature type="site" description="Important for catalysis" evidence="7">
    <location>
        <position position="145"/>
    </location>
</feature>
<keyword evidence="6" id="KW-0547">Nucleotide-binding</keyword>
<dbReference type="SMART" id="SM00839">
    <property type="entry name" value="ELFV_dehydrog"/>
    <property type="match status" value="1"/>
</dbReference>
<evidence type="ECO:0000256" key="3">
    <source>
        <dbReference type="ARBA" id="ARBA00023002"/>
    </source>
</evidence>
<organism evidence="10 11">
    <name type="scientific">Thermanaerosceptrum fracticalcis</name>
    <dbReference type="NCBI Taxonomy" id="1712410"/>
    <lineage>
        <taxon>Bacteria</taxon>
        <taxon>Bacillati</taxon>
        <taxon>Bacillota</taxon>
        <taxon>Clostridia</taxon>
        <taxon>Eubacteriales</taxon>
        <taxon>Peptococcaceae</taxon>
        <taxon>Thermanaerosceptrum</taxon>
    </lineage>
</organism>
<evidence type="ECO:0000256" key="1">
    <source>
        <dbReference type="ARBA" id="ARBA00006382"/>
    </source>
</evidence>
<feature type="active site" description="Proton donor" evidence="5">
    <location>
        <position position="105"/>
    </location>
</feature>
<accession>A0A7G6E2C7</accession>
<feature type="binding site" evidence="6">
    <location>
        <position position="348"/>
    </location>
    <ligand>
        <name>substrate</name>
    </ligand>
</feature>
<proteinExistence type="inferred from homology"/>
<dbReference type="PIRSF" id="PIRSF000185">
    <property type="entry name" value="Glu_DH"/>
    <property type="match status" value="1"/>
</dbReference>
<dbReference type="InterPro" id="IPR036291">
    <property type="entry name" value="NAD(P)-bd_dom_sf"/>
</dbReference>
<dbReference type="Gene3D" id="3.40.50.720">
    <property type="entry name" value="NAD(P)-binding Rossmann-like Domain"/>
    <property type="match status" value="1"/>
</dbReference>
<evidence type="ECO:0000256" key="8">
    <source>
        <dbReference type="RuleBase" id="RU004417"/>
    </source>
</evidence>
<evidence type="ECO:0000313" key="10">
    <source>
        <dbReference type="EMBL" id="QNB46231.1"/>
    </source>
</evidence>
<evidence type="ECO:0000313" key="11">
    <source>
        <dbReference type="Proteomes" id="UP000515847"/>
    </source>
</evidence>
<evidence type="ECO:0000256" key="4">
    <source>
        <dbReference type="PIRNR" id="PIRNR000185"/>
    </source>
</evidence>
<dbReference type="Proteomes" id="UP000515847">
    <property type="component" value="Chromosome"/>
</dbReference>
<dbReference type="InterPro" id="IPR046346">
    <property type="entry name" value="Aminoacid_DH-like_N_sf"/>
</dbReference>
<evidence type="ECO:0000256" key="7">
    <source>
        <dbReference type="PIRSR" id="PIRSR000185-3"/>
    </source>
</evidence>
<dbReference type="GO" id="GO:0000166">
    <property type="term" value="F:nucleotide binding"/>
    <property type="evidence" value="ECO:0007669"/>
    <property type="project" value="UniProtKB-KW"/>
</dbReference>
<dbReference type="PANTHER" id="PTHR11606">
    <property type="entry name" value="GLUTAMATE DEHYDROGENASE"/>
    <property type="match status" value="1"/>
</dbReference>
<dbReference type="InterPro" id="IPR006095">
    <property type="entry name" value="Glu/Leu/Phe/Val/Trp_DH"/>
</dbReference>
<gene>
    <name evidence="10" type="ORF">BR63_07835</name>
</gene>
<dbReference type="CDD" id="cd01076">
    <property type="entry name" value="NAD_bind_1_Glu_DH"/>
    <property type="match status" value="1"/>
</dbReference>
<comment type="similarity">
    <text evidence="1 4 8">Belongs to the Glu/Leu/Phe/Val dehydrogenases family.</text>
</comment>
<evidence type="ECO:0000256" key="5">
    <source>
        <dbReference type="PIRSR" id="PIRSR000185-1"/>
    </source>
</evidence>
<dbReference type="GO" id="GO:0004352">
    <property type="term" value="F:glutamate dehydrogenase (NAD+) activity"/>
    <property type="evidence" value="ECO:0007669"/>
    <property type="project" value="TreeGrafter"/>
</dbReference>
<dbReference type="SUPFAM" id="SSF53223">
    <property type="entry name" value="Aminoacid dehydrogenase-like, N-terminal domain"/>
    <property type="match status" value="1"/>
</dbReference>
<dbReference type="FunFam" id="3.40.50.10860:FF:000003">
    <property type="entry name" value="Glutamate dehydrogenase"/>
    <property type="match status" value="1"/>
</dbReference>
<dbReference type="RefSeq" id="WP_034425169.1">
    <property type="nucleotide sequence ID" value="NZ_CP045798.1"/>
</dbReference>
<evidence type="ECO:0000256" key="6">
    <source>
        <dbReference type="PIRSR" id="PIRSR000185-2"/>
    </source>
</evidence>
<reference evidence="10 11" key="1">
    <citation type="journal article" date="2019" name="Front. Microbiol.">
        <title>Thermoanaerosceptrum fracticalcis gen. nov. sp. nov., a Novel Fumarate-Fermenting Microorganism From a Deep Fractured Carbonate Aquifer of the US Great Basin.</title>
        <authorList>
            <person name="Hamilton-Brehm S.D."/>
            <person name="Stewart L.E."/>
            <person name="Zavarin M."/>
            <person name="Caldwell M."/>
            <person name="Lawson P.A."/>
            <person name="Onstott T.C."/>
            <person name="Grzymski J."/>
            <person name="Neveux I."/>
            <person name="Lollar B.S."/>
            <person name="Russell C.E."/>
            <person name="Moser D.P."/>
        </authorList>
    </citation>
    <scope>NUCLEOTIDE SEQUENCE [LARGE SCALE GENOMIC DNA]</scope>
    <source>
        <strain evidence="10 11">DRI-13</strain>
    </source>
</reference>
<dbReference type="OrthoDB" id="9803297at2"/>
<feature type="domain" description="Glutamate/phenylalanine/leucine/valine/L-tryptophan dehydrogenase C-terminal" evidence="9">
    <location>
        <begin position="182"/>
        <end position="413"/>
    </location>
</feature>
<dbReference type="KEGG" id="tfr:BR63_07835"/>
<protein>
    <recommendedName>
        <fullName evidence="2 4">Glutamate dehydrogenase</fullName>
    </recommendedName>
</protein>
<dbReference type="InterPro" id="IPR006097">
    <property type="entry name" value="Glu/Leu/Phe/Val/Trp_DH_dimer"/>
</dbReference>
<feature type="binding site" evidence="6">
    <location>
        <position position="189"/>
    </location>
    <ligand>
        <name>NAD(+)</name>
        <dbReference type="ChEBI" id="CHEBI:57540"/>
    </ligand>
</feature>
<dbReference type="AlphaFoldDB" id="A0A7G6E2C7"/>
<sequence length="415" mass="45086">MENNLFYQRAISLVQKACDNLGLDEATRQVLTEPKRAVEVAIPVKMDDGSTRVFKGWRVLHTDVMGPGKGGIRFHPETTFDEVKALATLMTFKCAIAGLPYGGGKGGVQVNPRELSVMELERLSRGYIRAIAPVIGVDKDVPAPDVYTNPQIMAWMMDEFSIIQQNPEFGVITGKPLSVGGSKGRVSATAQGSLYVTRAAYRSMGRELAGATVCVHGYGNAGAIAARLFAAEGAKIIAICDSKSGVYDPQGINVDLADEIKAKTGSLKTYPNGKQVTPDDVLEIPCDIFLPASLEGIIHEGNVDKIQTSLISELANGPITPEADEVLNKKGVIILPDILASAGGVTVSYFEWVQNRTGLYWSDAEVQERLENMLVDAFYTIKKFKEEKNWDNWRAAAFGVAVQRVAKALKDRGWC</sequence>
<dbReference type="InterPro" id="IPR006096">
    <property type="entry name" value="Glu/Leu/Phe/Val/Trp_DH_C"/>
</dbReference>
<dbReference type="InterPro" id="IPR033524">
    <property type="entry name" value="Glu/Leu/Phe/Val_DH_AS"/>
</dbReference>
<dbReference type="SUPFAM" id="SSF51735">
    <property type="entry name" value="NAD(P)-binding Rossmann-fold domains"/>
    <property type="match status" value="1"/>
</dbReference>
<dbReference type="InterPro" id="IPR014362">
    <property type="entry name" value="Glu_DH"/>
</dbReference>
<dbReference type="PANTHER" id="PTHR11606:SF13">
    <property type="entry name" value="GLUTAMATE DEHYDROGENASE 1, MITOCHONDRIAL"/>
    <property type="match status" value="1"/>
</dbReference>
<dbReference type="Pfam" id="PF02812">
    <property type="entry name" value="ELFV_dehydrog_N"/>
    <property type="match status" value="1"/>
</dbReference>
<keyword evidence="11" id="KW-1185">Reference proteome</keyword>
<dbReference type="Pfam" id="PF00208">
    <property type="entry name" value="ELFV_dehydrog"/>
    <property type="match status" value="1"/>
</dbReference>
<dbReference type="Gene3D" id="3.40.50.10860">
    <property type="entry name" value="Leucine Dehydrogenase, chain A, domain 1"/>
    <property type="match status" value="1"/>
</dbReference>
<feature type="binding site" evidence="6">
    <location>
        <position position="220"/>
    </location>
    <ligand>
        <name>NAD(+)</name>
        <dbReference type="ChEBI" id="CHEBI:57540"/>
    </ligand>
</feature>
<evidence type="ECO:0000256" key="2">
    <source>
        <dbReference type="ARBA" id="ARBA00012896"/>
    </source>
</evidence>
<dbReference type="PRINTS" id="PR00082">
    <property type="entry name" value="GLFDHDRGNASE"/>
</dbReference>
<dbReference type="PROSITE" id="PS00074">
    <property type="entry name" value="GLFV_DEHYDROGENASE"/>
    <property type="match status" value="1"/>
</dbReference>
<feature type="binding site" evidence="6">
    <location>
        <position position="69"/>
    </location>
    <ligand>
        <name>substrate</name>
    </ligand>
</feature>
<keyword evidence="6" id="KW-0520">NAD</keyword>
<dbReference type="InterPro" id="IPR033922">
    <property type="entry name" value="NAD_bind_Glu_DH"/>
</dbReference>
<evidence type="ECO:0000259" key="9">
    <source>
        <dbReference type="SMART" id="SM00839"/>
    </source>
</evidence>
<feature type="binding site" evidence="6">
    <location>
        <position position="93"/>
    </location>
    <ligand>
        <name>substrate</name>
    </ligand>
</feature>
<dbReference type="EMBL" id="CP045798">
    <property type="protein sequence ID" value="QNB46231.1"/>
    <property type="molecule type" value="Genomic_DNA"/>
</dbReference>
<name>A0A7G6E2C7_THEFR</name>
<dbReference type="GO" id="GO:0006538">
    <property type="term" value="P:L-glutamate catabolic process"/>
    <property type="evidence" value="ECO:0007669"/>
    <property type="project" value="TreeGrafter"/>
</dbReference>
<keyword evidence="3 4" id="KW-0560">Oxidoreductase</keyword>